<evidence type="ECO:0000259" key="1">
    <source>
        <dbReference type="Pfam" id="PF03551"/>
    </source>
</evidence>
<evidence type="ECO:0000313" key="3">
    <source>
        <dbReference type="Proteomes" id="UP000245469"/>
    </source>
</evidence>
<dbReference type="InterPro" id="IPR052509">
    <property type="entry name" value="Metal_resp_DNA-bind_regulator"/>
</dbReference>
<accession>A0A315ZZ92</accession>
<protein>
    <submittedName>
        <fullName evidence="2">PadR family transcriptional regulator</fullName>
    </submittedName>
</protein>
<dbReference type="InterPro" id="IPR036390">
    <property type="entry name" value="WH_DNA-bd_sf"/>
</dbReference>
<evidence type="ECO:0000313" key="2">
    <source>
        <dbReference type="EMBL" id="PWJ50643.1"/>
    </source>
</evidence>
<dbReference type="RefSeq" id="WP_109775538.1">
    <property type="nucleotide sequence ID" value="NZ_QGDQ01000022.1"/>
</dbReference>
<sequence>MPRTGLQEPSFLVLTALAAGPLHGYAILKDVETTSCGSVRLGVGTLYGALERLAERGLVEVASEEVVDSRLRRSYRLTEDGAGVLAAEASRRQQQSAAALARLGRRGALGWTS</sequence>
<dbReference type="OrthoDB" id="122286at2"/>
<dbReference type="PANTHER" id="PTHR33169:SF13">
    <property type="entry name" value="PADR-FAMILY TRANSCRIPTIONAL REGULATOR"/>
    <property type="match status" value="1"/>
</dbReference>
<keyword evidence="3" id="KW-1185">Reference proteome</keyword>
<reference evidence="2 3" key="1">
    <citation type="submission" date="2018-03" db="EMBL/GenBank/DDBJ databases">
        <title>Genomic Encyclopedia of Archaeal and Bacterial Type Strains, Phase II (KMG-II): from individual species to whole genera.</title>
        <authorList>
            <person name="Goeker M."/>
        </authorList>
    </citation>
    <scope>NUCLEOTIDE SEQUENCE [LARGE SCALE GENOMIC DNA]</scope>
    <source>
        <strain evidence="2 3">DSM 44889</strain>
    </source>
</reference>
<organism evidence="2 3">
    <name type="scientific">Quadrisphaera granulorum</name>
    <dbReference type="NCBI Taxonomy" id="317664"/>
    <lineage>
        <taxon>Bacteria</taxon>
        <taxon>Bacillati</taxon>
        <taxon>Actinomycetota</taxon>
        <taxon>Actinomycetes</taxon>
        <taxon>Kineosporiales</taxon>
        <taxon>Kineosporiaceae</taxon>
        <taxon>Quadrisphaera</taxon>
    </lineage>
</organism>
<comment type="caution">
    <text evidence="2">The sequence shown here is derived from an EMBL/GenBank/DDBJ whole genome shotgun (WGS) entry which is preliminary data.</text>
</comment>
<proteinExistence type="predicted"/>
<dbReference type="InterPro" id="IPR036388">
    <property type="entry name" value="WH-like_DNA-bd_sf"/>
</dbReference>
<gene>
    <name evidence="2" type="ORF">BXY45_12218</name>
</gene>
<feature type="domain" description="Transcription regulator PadR N-terminal" evidence="1">
    <location>
        <begin position="13"/>
        <end position="86"/>
    </location>
</feature>
<name>A0A315ZZ92_9ACTN</name>
<dbReference type="AlphaFoldDB" id="A0A315ZZ92"/>
<dbReference type="Pfam" id="PF03551">
    <property type="entry name" value="PadR"/>
    <property type="match status" value="1"/>
</dbReference>
<dbReference type="Proteomes" id="UP000245469">
    <property type="component" value="Unassembled WGS sequence"/>
</dbReference>
<dbReference type="Gene3D" id="1.10.10.10">
    <property type="entry name" value="Winged helix-like DNA-binding domain superfamily/Winged helix DNA-binding domain"/>
    <property type="match status" value="1"/>
</dbReference>
<dbReference type="EMBL" id="QGDQ01000022">
    <property type="protein sequence ID" value="PWJ50643.1"/>
    <property type="molecule type" value="Genomic_DNA"/>
</dbReference>
<dbReference type="PANTHER" id="PTHR33169">
    <property type="entry name" value="PADR-FAMILY TRANSCRIPTIONAL REGULATOR"/>
    <property type="match status" value="1"/>
</dbReference>
<dbReference type="InterPro" id="IPR005149">
    <property type="entry name" value="Tscrpt_reg_PadR_N"/>
</dbReference>
<dbReference type="SUPFAM" id="SSF46785">
    <property type="entry name" value="Winged helix' DNA-binding domain"/>
    <property type="match status" value="1"/>
</dbReference>